<name>A0A1G2RJG1_9BACT</name>
<dbReference type="InterPro" id="IPR003661">
    <property type="entry name" value="HisK_dim/P_dom"/>
</dbReference>
<feature type="domain" description="PAS" evidence="1">
    <location>
        <begin position="276"/>
        <end position="306"/>
    </location>
</feature>
<dbReference type="PANTHER" id="PTHR47354:SF5">
    <property type="entry name" value="PROTEIN RFBI"/>
    <property type="match status" value="1"/>
</dbReference>
<evidence type="ECO:0000313" key="4">
    <source>
        <dbReference type="Proteomes" id="UP000178421"/>
    </source>
</evidence>
<dbReference type="CDD" id="cd00322">
    <property type="entry name" value="FNR_like"/>
    <property type="match status" value="1"/>
</dbReference>
<dbReference type="PROSITE" id="PS51384">
    <property type="entry name" value="FAD_FR"/>
    <property type="match status" value="1"/>
</dbReference>
<dbReference type="Proteomes" id="UP000178421">
    <property type="component" value="Unassembled WGS sequence"/>
</dbReference>
<dbReference type="CDD" id="cd00082">
    <property type="entry name" value="HisKA"/>
    <property type="match status" value="1"/>
</dbReference>
<dbReference type="NCBIfam" id="TIGR00229">
    <property type="entry name" value="sensory_box"/>
    <property type="match status" value="1"/>
</dbReference>
<dbReference type="Gene3D" id="2.40.30.10">
    <property type="entry name" value="Translation factors"/>
    <property type="match status" value="1"/>
</dbReference>
<evidence type="ECO:0000259" key="1">
    <source>
        <dbReference type="PROSITE" id="PS50112"/>
    </source>
</evidence>
<comment type="caution">
    <text evidence="3">The sequence shown here is derived from an EMBL/GenBank/DDBJ whole genome shotgun (WGS) entry which is preliminary data.</text>
</comment>
<reference evidence="3 4" key="1">
    <citation type="journal article" date="2016" name="Nat. Commun.">
        <title>Thousands of microbial genomes shed light on interconnected biogeochemical processes in an aquifer system.</title>
        <authorList>
            <person name="Anantharaman K."/>
            <person name="Brown C.T."/>
            <person name="Hug L.A."/>
            <person name="Sharon I."/>
            <person name="Castelle C.J."/>
            <person name="Probst A.J."/>
            <person name="Thomas B.C."/>
            <person name="Singh A."/>
            <person name="Wilkins M.J."/>
            <person name="Karaoz U."/>
            <person name="Brodie E.L."/>
            <person name="Williams K.H."/>
            <person name="Hubbard S.S."/>
            <person name="Banfield J.F."/>
        </authorList>
    </citation>
    <scope>NUCLEOTIDE SEQUENCE [LARGE SCALE GENOMIC DNA]</scope>
</reference>
<dbReference type="InterPro" id="IPR017927">
    <property type="entry name" value="FAD-bd_FR_type"/>
</dbReference>
<dbReference type="Gene3D" id="3.40.50.80">
    <property type="entry name" value="Nucleotide-binding domain of ferredoxin-NADP reductase (FNR) module"/>
    <property type="match status" value="1"/>
</dbReference>
<evidence type="ECO:0000313" key="3">
    <source>
        <dbReference type="EMBL" id="OHA72985.1"/>
    </source>
</evidence>
<gene>
    <name evidence="3" type="ORF">A2940_00315</name>
</gene>
<dbReference type="InterPro" id="IPR035965">
    <property type="entry name" value="PAS-like_dom_sf"/>
</dbReference>
<dbReference type="AlphaFoldDB" id="A0A1G2RJG1"/>
<dbReference type="EMBL" id="MHUH01000023">
    <property type="protein sequence ID" value="OHA72985.1"/>
    <property type="molecule type" value="Genomic_DNA"/>
</dbReference>
<dbReference type="Gene3D" id="3.30.450.20">
    <property type="entry name" value="PAS domain"/>
    <property type="match status" value="1"/>
</dbReference>
<dbReference type="InterPro" id="IPR017938">
    <property type="entry name" value="Riboflavin_synthase-like_b-brl"/>
</dbReference>
<sequence>MEKAVSVFGNLPDITREPRFRVRVTANKEVAPDVIILSLEKPKEFAFKPGQYLWLVLPKRSKQLGIIDRRAYSICSSLNSATLELLIRITGSEYSSEVKTLLEGDEVAIIGPMGSAFVPPPQGALMIAGGTGVSPFLSILRSGTAGKFSLLAYNAQERPSHCAKELQKLSRAYQVILREGNPNGADLAFIGKEADSRPIFISGPQDFVDRVTAILLSLPIAAEKLRYEALYPSNEASKEMHDLFANNKQSGGVLQDFPQLGDLFFLVTRQTTNHAVLTDRNGRILFANHAAEQITGYTFEEMKGQTSRLWGGLMPPPYYAEKVWIPLQQGVAVKRVLTNRRRDGRLYVALATITPISFDGAIIGYIATEEDVTYLKDIDKAKSEFVSLASHQLKTPVGAMRWSLEMLLAGDY</sequence>
<organism evidence="3 4">
    <name type="scientific">Candidatus Wildermuthbacteria bacterium RIFCSPLOWO2_01_FULL_48_29</name>
    <dbReference type="NCBI Taxonomy" id="1802462"/>
    <lineage>
        <taxon>Bacteria</taxon>
        <taxon>Candidatus Wildermuthiibacteriota</taxon>
    </lineage>
</organism>
<dbReference type="SMART" id="SM00091">
    <property type="entry name" value="PAS"/>
    <property type="match status" value="1"/>
</dbReference>
<dbReference type="SMART" id="SM00086">
    <property type="entry name" value="PAC"/>
    <property type="match status" value="1"/>
</dbReference>
<dbReference type="InterPro" id="IPR001610">
    <property type="entry name" value="PAC"/>
</dbReference>
<dbReference type="SUPFAM" id="SSF47384">
    <property type="entry name" value="Homodimeric domain of signal transducing histidine kinase"/>
    <property type="match status" value="1"/>
</dbReference>
<dbReference type="InterPro" id="IPR036097">
    <property type="entry name" value="HisK_dim/P_sf"/>
</dbReference>
<dbReference type="CDD" id="cd00130">
    <property type="entry name" value="PAS"/>
    <property type="match status" value="1"/>
</dbReference>
<dbReference type="GO" id="GO:0000155">
    <property type="term" value="F:phosphorelay sensor kinase activity"/>
    <property type="evidence" value="ECO:0007669"/>
    <property type="project" value="InterPro"/>
</dbReference>
<dbReference type="PANTHER" id="PTHR47354">
    <property type="entry name" value="NADH OXIDOREDUCTASE HCR"/>
    <property type="match status" value="1"/>
</dbReference>
<dbReference type="InterPro" id="IPR000014">
    <property type="entry name" value="PAS"/>
</dbReference>
<dbReference type="GO" id="GO:0016491">
    <property type="term" value="F:oxidoreductase activity"/>
    <property type="evidence" value="ECO:0007669"/>
    <property type="project" value="InterPro"/>
</dbReference>
<dbReference type="SUPFAM" id="SSF55785">
    <property type="entry name" value="PYP-like sensor domain (PAS domain)"/>
    <property type="match status" value="1"/>
</dbReference>
<dbReference type="Pfam" id="PF13426">
    <property type="entry name" value="PAS_9"/>
    <property type="match status" value="1"/>
</dbReference>
<accession>A0A1G2RJG1</accession>
<evidence type="ECO:0008006" key="5">
    <source>
        <dbReference type="Google" id="ProtNLM"/>
    </source>
</evidence>
<proteinExistence type="predicted"/>
<dbReference type="Gene3D" id="1.10.287.130">
    <property type="match status" value="1"/>
</dbReference>
<protein>
    <recommendedName>
        <fullName evidence="5">PAS domain-containing protein</fullName>
    </recommendedName>
</protein>
<feature type="domain" description="FAD-binding FR-type" evidence="2">
    <location>
        <begin position="17"/>
        <end position="119"/>
    </location>
</feature>
<dbReference type="InterPro" id="IPR039261">
    <property type="entry name" value="FNR_nucleotide-bd"/>
</dbReference>
<dbReference type="InterPro" id="IPR013112">
    <property type="entry name" value="FAD-bd_8"/>
</dbReference>
<dbReference type="InterPro" id="IPR050415">
    <property type="entry name" value="MRET"/>
</dbReference>
<dbReference type="Pfam" id="PF08022">
    <property type="entry name" value="FAD_binding_8"/>
    <property type="match status" value="1"/>
</dbReference>
<dbReference type="SUPFAM" id="SSF52343">
    <property type="entry name" value="Ferredoxin reductase-like, C-terminal NADP-linked domain"/>
    <property type="match status" value="1"/>
</dbReference>
<dbReference type="PRINTS" id="PR00410">
    <property type="entry name" value="PHEHYDRXLASE"/>
</dbReference>
<evidence type="ECO:0000259" key="2">
    <source>
        <dbReference type="PROSITE" id="PS51384"/>
    </source>
</evidence>
<feature type="non-terminal residue" evidence="3">
    <location>
        <position position="412"/>
    </location>
</feature>
<dbReference type="PROSITE" id="PS50112">
    <property type="entry name" value="PAS"/>
    <property type="match status" value="1"/>
</dbReference>
<dbReference type="SUPFAM" id="SSF63380">
    <property type="entry name" value="Riboflavin synthase domain-like"/>
    <property type="match status" value="1"/>
</dbReference>